<dbReference type="InterPro" id="IPR013785">
    <property type="entry name" value="Aldolase_TIM"/>
</dbReference>
<dbReference type="Gene3D" id="3.20.20.70">
    <property type="entry name" value="Aldolase class I"/>
    <property type="match status" value="1"/>
</dbReference>
<keyword evidence="3" id="KW-1185">Reference proteome</keyword>
<organism evidence="2 3">
    <name type="scientific">Bordetella bronchialis</name>
    <dbReference type="NCBI Taxonomy" id="463025"/>
    <lineage>
        <taxon>Bacteria</taxon>
        <taxon>Pseudomonadati</taxon>
        <taxon>Pseudomonadota</taxon>
        <taxon>Betaproteobacteria</taxon>
        <taxon>Burkholderiales</taxon>
        <taxon>Alcaligenaceae</taxon>
        <taxon>Bordetella</taxon>
    </lineage>
</organism>
<dbReference type="RefSeq" id="WP_066344957.1">
    <property type="nucleotide sequence ID" value="NZ_CBCSFJ010000008.1"/>
</dbReference>
<gene>
    <name evidence="2" type="ORF">BAU06_04710</name>
</gene>
<dbReference type="PANTHER" id="PTHR22893">
    <property type="entry name" value="NADH OXIDOREDUCTASE-RELATED"/>
    <property type="match status" value="1"/>
</dbReference>
<accession>A0ABN4QXJ4</accession>
<evidence type="ECO:0000313" key="3">
    <source>
        <dbReference type="Proteomes" id="UP000091897"/>
    </source>
</evidence>
<dbReference type="SUPFAM" id="SSF51395">
    <property type="entry name" value="FMN-linked oxidoreductases"/>
    <property type="match status" value="1"/>
</dbReference>
<protein>
    <submittedName>
        <fullName evidence="2">Alkene reductase</fullName>
    </submittedName>
</protein>
<dbReference type="PANTHER" id="PTHR22893:SF98">
    <property type="entry name" value="OXIDOREDUCTASE"/>
    <property type="match status" value="1"/>
</dbReference>
<evidence type="ECO:0000259" key="1">
    <source>
        <dbReference type="Pfam" id="PF00724"/>
    </source>
</evidence>
<reference evidence="2 3" key="1">
    <citation type="submission" date="2016-06" db="EMBL/GenBank/DDBJ databases">
        <title>Complete genome sequences of Bordetella bronchialis and Bordetella flabilis.</title>
        <authorList>
            <person name="LiPuma J.J."/>
            <person name="Spilker T."/>
        </authorList>
    </citation>
    <scope>NUCLEOTIDE SEQUENCE [LARGE SCALE GENOMIC DNA]</scope>
    <source>
        <strain evidence="2 3">AU3182</strain>
    </source>
</reference>
<feature type="domain" description="NADH:flavin oxidoreductase/NADH oxidase N-terminal" evidence="1">
    <location>
        <begin position="4"/>
        <end position="327"/>
    </location>
</feature>
<dbReference type="Pfam" id="PF00724">
    <property type="entry name" value="Oxidored_FMN"/>
    <property type="match status" value="1"/>
</dbReference>
<name>A0ABN4QXJ4_9BORD</name>
<dbReference type="Proteomes" id="UP000091897">
    <property type="component" value="Chromosome"/>
</dbReference>
<evidence type="ECO:0000313" key="2">
    <source>
        <dbReference type="EMBL" id="ANN65687.1"/>
    </source>
</evidence>
<sequence>MTTLFDPLSIGDLHLPNRIVMAPLTRLRARGGVPNALMAEYYEQRASAGLIISEGTPVSEDGVGYRHVPGMWSDAQTEGWKLVTEAVHRRGGRIMAQIWHVGRISHPLLLQGRLPVAPSAIAAQGHVSLLRPQQPYVVPRELALEEIPAIVDAFRQAARNAKAAGFDGVTIHGANGYLLDQFLQDGSNHRTDAYGGSVENRARLMREVVDAVLEVWRPNRVGLHLAPRSPSYSMSDSDPARTFGHVAKAMGERGLGFLFIRETAGEGALLPMLKREFGGICIANDGYDGPTAADVVARGEADAVAFGRSYIANPDLVERLRRHAPLNAVDTATIYDLEHCGPGGYTDYPVLQARAA</sequence>
<dbReference type="CDD" id="cd02933">
    <property type="entry name" value="OYE_like_FMN"/>
    <property type="match status" value="1"/>
</dbReference>
<dbReference type="EMBL" id="CP016170">
    <property type="protein sequence ID" value="ANN65687.1"/>
    <property type="molecule type" value="Genomic_DNA"/>
</dbReference>
<proteinExistence type="predicted"/>
<dbReference type="InterPro" id="IPR045247">
    <property type="entry name" value="Oye-like"/>
</dbReference>
<dbReference type="InterPro" id="IPR001155">
    <property type="entry name" value="OxRdtase_FMN_N"/>
</dbReference>